<keyword evidence="2" id="KW-1185">Reference proteome</keyword>
<dbReference type="PANTHER" id="PTHR35842:SF1">
    <property type="entry name" value="SI:CH211-67E16.11"/>
    <property type="match status" value="1"/>
</dbReference>
<comment type="caution">
    <text evidence="1">The sequence shown here is derived from an EMBL/GenBank/DDBJ whole genome shotgun (WGS) entry which is preliminary data.</text>
</comment>
<name>A0A401RLX4_CHIPU</name>
<reference evidence="1 2" key="1">
    <citation type="journal article" date="2018" name="Nat. Ecol. Evol.">
        <title>Shark genomes provide insights into elasmobranch evolution and the origin of vertebrates.</title>
        <authorList>
            <person name="Hara Y"/>
            <person name="Yamaguchi K"/>
            <person name="Onimaru K"/>
            <person name="Kadota M"/>
            <person name="Koyanagi M"/>
            <person name="Keeley SD"/>
            <person name="Tatsumi K"/>
            <person name="Tanaka K"/>
            <person name="Motone F"/>
            <person name="Kageyama Y"/>
            <person name="Nozu R"/>
            <person name="Adachi N"/>
            <person name="Nishimura O"/>
            <person name="Nakagawa R"/>
            <person name="Tanegashima C"/>
            <person name="Kiyatake I"/>
            <person name="Matsumoto R"/>
            <person name="Murakumo K"/>
            <person name="Nishida K"/>
            <person name="Terakita A"/>
            <person name="Kuratani S"/>
            <person name="Sato K"/>
            <person name="Hyodo S Kuraku.S."/>
        </authorList>
    </citation>
    <scope>NUCLEOTIDE SEQUENCE [LARGE SCALE GENOMIC DNA]</scope>
</reference>
<evidence type="ECO:0000313" key="1">
    <source>
        <dbReference type="EMBL" id="GCC19187.1"/>
    </source>
</evidence>
<evidence type="ECO:0000313" key="2">
    <source>
        <dbReference type="Proteomes" id="UP000287033"/>
    </source>
</evidence>
<dbReference type="AlphaFoldDB" id="A0A401RLX4"/>
<protein>
    <submittedName>
        <fullName evidence="1">Uncharacterized protein</fullName>
    </submittedName>
</protein>
<gene>
    <name evidence="1" type="ORF">chiPu_0018254</name>
</gene>
<dbReference type="Proteomes" id="UP000287033">
    <property type="component" value="Unassembled WGS sequence"/>
</dbReference>
<sequence>MGAEGSQFKAARLHRWSTASLGYLKSSLCQRVSFLSDSECKRLAEIPQTAVAVYAAEPRAGEKLLTILPDSGLSLGSPHDAVITLDPSPELSFGHPVTVFYVDFNVNERRCGIREGLYLEQKGFAACPQPLSISSPNPAVANCELNKNTRRCHRQQLSSQKSCRMYQTCDHGVLLSGGWKEHLTYQRHVHNVLHFYRMLRRNGFRVENIKTFFAGDGQIPVDEETEDIYPATEKVMIRSHISYICRAVNCADSLVLYLNSPTRNDGTMLLWDVNKNGIADQKEKYTVGELLMDLEGCNAHRVLIFVDQSYPGTLAKKLLSSKKHPNVILISNSRGSEFTWASCFTEFWGELHPNQCLIDYLFKNVAWAAPSTLGVVESTPGLLNSTIYGGPCYDNPPLTPEEVRREYMGCQNLPTAVWYQTIQRKDLLH</sequence>
<organism evidence="1 2">
    <name type="scientific">Chiloscyllium punctatum</name>
    <name type="common">Brownbanded bambooshark</name>
    <name type="synonym">Hemiscyllium punctatum</name>
    <dbReference type="NCBI Taxonomy" id="137246"/>
    <lineage>
        <taxon>Eukaryota</taxon>
        <taxon>Metazoa</taxon>
        <taxon>Chordata</taxon>
        <taxon>Craniata</taxon>
        <taxon>Vertebrata</taxon>
        <taxon>Chondrichthyes</taxon>
        <taxon>Elasmobranchii</taxon>
        <taxon>Galeomorphii</taxon>
        <taxon>Galeoidea</taxon>
        <taxon>Orectolobiformes</taxon>
        <taxon>Hemiscylliidae</taxon>
        <taxon>Chiloscyllium</taxon>
    </lineage>
</organism>
<accession>A0A401RLX4</accession>
<proteinExistence type="predicted"/>
<dbReference type="PANTHER" id="PTHR35842">
    <property type="entry name" value="SI:CH211-67E16.11"/>
    <property type="match status" value="1"/>
</dbReference>
<dbReference type="OrthoDB" id="6132489at2759"/>
<dbReference type="OMA" id="EFARCPQ"/>
<dbReference type="EMBL" id="BEZZ01001516">
    <property type="protein sequence ID" value="GCC19187.1"/>
    <property type="molecule type" value="Genomic_DNA"/>
</dbReference>